<sequence>MNNSGYQMFKNISSSLSLVSIKSEVRNLVVEKMGTEDSRPENLTVRNPPFSFNQISHFKPFSKTIIFILLDFSFSDEIRMASSLNQALANISSEIDKFSEKIEIRCIESGVQLDKLQYAFSKTESRIRGARIEQSTSAPNNKNEKKVRIVVPDEVRFNWLDIYNNAESSGTPDLYDPNSSDPAKKLVSDQDPCVTQKDSNDQALDSSSSSNKNIILEQEIDQQILEDLLSNFDDIFNENLGNPQVLVEEPSPIDNASFRVSFGEADPSILNLFDIHDPEPLPDLRSFNPNNGSADSFEIIHKVQPIPQVRDEEEKLKPLSNSELVSHTKDIDSNQRETHSNNLEDDILDAPGTLDPETKQPLPSSSKVIKKPSKSDSFDLNVMLETSALALSTNELSLVSKPRPKSLVRMLSKRLINLSKWGFSKP</sequence>
<evidence type="ECO:0000313" key="3">
    <source>
        <dbReference type="Proteomes" id="UP000187455"/>
    </source>
</evidence>
<feature type="compositionally biased region" description="Basic and acidic residues" evidence="1">
    <location>
        <begin position="326"/>
        <end position="339"/>
    </location>
</feature>
<feature type="region of interest" description="Disordered" evidence="1">
    <location>
        <begin position="170"/>
        <end position="210"/>
    </location>
</feature>
<name>A0A1R0GZQ8_9FUNG</name>
<organism evidence="2 3">
    <name type="scientific">Smittium mucronatum</name>
    <dbReference type="NCBI Taxonomy" id="133383"/>
    <lineage>
        <taxon>Eukaryota</taxon>
        <taxon>Fungi</taxon>
        <taxon>Fungi incertae sedis</taxon>
        <taxon>Zoopagomycota</taxon>
        <taxon>Kickxellomycotina</taxon>
        <taxon>Harpellomycetes</taxon>
        <taxon>Harpellales</taxon>
        <taxon>Legeriomycetaceae</taxon>
        <taxon>Smittium</taxon>
    </lineage>
</organism>
<proteinExistence type="predicted"/>
<feature type="compositionally biased region" description="Polar residues" evidence="1">
    <location>
        <begin position="170"/>
        <end position="181"/>
    </location>
</feature>
<accession>A0A1R0GZQ8</accession>
<dbReference type="EMBL" id="LSSL01001596">
    <property type="protein sequence ID" value="OLY82376.1"/>
    <property type="molecule type" value="Genomic_DNA"/>
</dbReference>
<dbReference type="Proteomes" id="UP000187455">
    <property type="component" value="Unassembled WGS sequence"/>
</dbReference>
<protein>
    <submittedName>
        <fullName evidence="2">Uncharacterized protein</fullName>
    </submittedName>
</protein>
<keyword evidence="3" id="KW-1185">Reference proteome</keyword>
<evidence type="ECO:0000313" key="2">
    <source>
        <dbReference type="EMBL" id="OLY82376.1"/>
    </source>
</evidence>
<dbReference type="AlphaFoldDB" id="A0A1R0GZQ8"/>
<feature type="region of interest" description="Disordered" evidence="1">
    <location>
        <begin position="308"/>
        <end position="373"/>
    </location>
</feature>
<comment type="caution">
    <text evidence="2">The sequence shown here is derived from an EMBL/GenBank/DDBJ whole genome shotgun (WGS) entry which is preliminary data.</text>
</comment>
<gene>
    <name evidence="2" type="ORF">AYI68_g3506</name>
</gene>
<reference evidence="2 3" key="1">
    <citation type="journal article" date="2016" name="Mol. Biol. Evol.">
        <title>Genome-Wide Survey of Gut Fungi (Harpellales) Reveals the First Horizontally Transferred Ubiquitin Gene from a Mosquito Host.</title>
        <authorList>
            <person name="Wang Y."/>
            <person name="White M.M."/>
            <person name="Kvist S."/>
            <person name="Moncalvo J.M."/>
        </authorList>
    </citation>
    <scope>NUCLEOTIDE SEQUENCE [LARGE SCALE GENOMIC DNA]</scope>
    <source>
        <strain evidence="2 3">ALG-7-W6</strain>
    </source>
</reference>
<evidence type="ECO:0000256" key="1">
    <source>
        <dbReference type="SAM" id="MobiDB-lite"/>
    </source>
</evidence>
<dbReference type="OrthoDB" id="5586749at2759"/>